<dbReference type="InterPro" id="IPR011990">
    <property type="entry name" value="TPR-like_helical_dom_sf"/>
</dbReference>
<dbReference type="InterPro" id="IPR015374">
    <property type="entry name" value="ChAPs"/>
</dbReference>
<dbReference type="Gene3D" id="1.25.40.10">
    <property type="entry name" value="Tetratricopeptide repeat domain"/>
    <property type="match status" value="1"/>
</dbReference>
<dbReference type="HOGENOM" id="CLU_019711_0_0_1"/>
<dbReference type="PhylomeDB" id="A7TQJ7"/>
<accession>A7TQJ7</accession>
<dbReference type="InParanoid" id="A7TQJ7"/>
<proteinExistence type="predicted"/>
<dbReference type="STRING" id="436907.A7TQJ7"/>
<dbReference type="EMBL" id="DS480459">
    <property type="protein sequence ID" value="EDO15461.1"/>
    <property type="molecule type" value="Genomic_DNA"/>
</dbReference>
<evidence type="ECO:0000313" key="1">
    <source>
        <dbReference type="EMBL" id="EDO15461.1"/>
    </source>
</evidence>
<dbReference type="RefSeq" id="XP_001643319.1">
    <property type="nucleotide sequence ID" value="XM_001643269.1"/>
</dbReference>
<dbReference type="FunCoup" id="A7TQJ7">
    <property type="interactions" value="105"/>
</dbReference>
<dbReference type="GO" id="GO:0034044">
    <property type="term" value="C:exomer complex"/>
    <property type="evidence" value="ECO:0007669"/>
    <property type="project" value="UniProtKB-ARBA"/>
</dbReference>
<dbReference type="Pfam" id="PF09295">
    <property type="entry name" value="ChAPs"/>
    <property type="match status" value="2"/>
</dbReference>
<protein>
    <submittedName>
        <fullName evidence="1">Uncharacterized protein</fullName>
    </submittedName>
</protein>
<dbReference type="eggNOG" id="ENOG502QRF3">
    <property type="taxonomic scope" value="Eukaryota"/>
</dbReference>
<dbReference type="OMA" id="ETFVSCC"/>
<dbReference type="SUPFAM" id="SSF48452">
    <property type="entry name" value="TPR-like"/>
    <property type="match status" value="1"/>
</dbReference>
<evidence type="ECO:0000313" key="2">
    <source>
        <dbReference type="Proteomes" id="UP000000267"/>
    </source>
</evidence>
<dbReference type="PANTHER" id="PTHR31975">
    <property type="entry name" value="BUD SITE SELECTION PROTEIN 7-RELATED"/>
    <property type="match status" value="1"/>
</dbReference>
<dbReference type="AlphaFoldDB" id="A7TQJ7"/>
<name>A7TQJ7_VANPO</name>
<dbReference type="GeneID" id="5543543"/>
<dbReference type="OrthoDB" id="434695at2759"/>
<dbReference type="KEGG" id="vpo:Kpol_463p11"/>
<gene>
    <name evidence="1" type="ORF">Kpol_463p11</name>
</gene>
<dbReference type="GO" id="GO:0006893">
    <property type="term" value="P:Golgi to plasma membrane transport"/>
    <property type="evidence" value="ECO:0007669"/>
    <property type="project" value="TreeGrafter"/>
</dbReference>
<organism evidence="2">
    <name type="scientific">Vanderwaltozyma polyspora (strain ATCC 22028 / DSM 70294 / BCRC 21397 / CBS 2163 / NBRC 10782 / NRRL Y-8283 / UCD 57-17)</name>
    <name type="common">Kluyveromyces polysporus</name>
    <dbReference type="NCBI Taxonomy" id="436907"/>
    <lineage>
        <taxon>Eukaryota</taxon>
        <taxon>Fungi</taxon>
        <taxon>Dikarya</taxon>
        <taxon>Ascomycota</taxon>
        <taxon>Saccharomycotina</taxon>
        <taxon>Saccharomycetes</taxon>
        <taxon>Saccharomycetales</taxon>
        <taxon>Saccharomycetaceae</taxon>
        <taxon>Vanderwaltozyma</taxon>
    </lineage>
</organism>
<reference evidence="1 2" key="1">
    <citation type="journal article" date="2007" name="Proc. Natl. Acad. Sci. U.S.A.">
        <title>Independent sorting-out of thousands of duplicated gene pairs in two yeast species descended from a whole-genome duplication.</title>
        <authorList>
            <person name="Scannell D.R."/>
            <person name="Frank A.C."/>
            <person name="Conant G.C."/>
            <person name="Byrne K.P."/>
            <person name="Woolfit M."/>
            <person name="Wolfe K.H."/>
        </authorList>
    </citation>
    <scope>NUCLEOTIDE SEQUENCE [LARGE SCALE GENOMIC DNA]</scope>
    <source>
        <strain evidence="2">ATCC 22028 / DSM 70294 / BCRC 21397 / CBS 2163 / NBRC 10782 / NRRL Y-8283 / UCD 57-17</strain>
    </source>
</reference>
<sequence length="784" mass="89721">MALSSYLWGKSSSKLTKNISNNKTTNTATTTTTTTTIPIPNTDALNKNLDFPRVFEKRFGEILGKRTYFLKKNSADYIGLGLPDLIHINLSNNNNNRSSSSNTTNVKSELEIGQFFHITGADFSDKSMPLALLNIIQHSAVSTFAPRIITFSCYNFLSNLDLIIRFESITKYSITINDLNHVKNSNIKLNDNLWEEFFLCSSIRSIIINNDIQLKFPGLLELPLLIENDSKLTEKLIVVLCKFLNRYLDCGFDNSLHSSCSIINNYLTESLLLILSISPTLIDFTVNHLKSLLNSTTITNNDSFILNIVILKIYSHFEINEIEFISSLNEVLKESLANLSFSNKKNSSDSNFQLINSIIDLLNLQSNFLLGKQDYELALNVSKLATSLSPDSFESWYNLAISYAFLNDFKRSLFSINSMPFLPMTNTYKKLMSTNFIPIFVGCYYLKPSLLSQSDILDQKNVLNPIEMITVQSYTKSSRNLKPSSSNKDKYDEILFGRTLMPKFSSIGRITKIWNGSCLKLGQIYGLNSSNLTEFVSRNEINSIKDLNLLKRNTTASKLSSFQLKVYDILLKIITTIGWNDLLKLRSDIFLMEKEYFEISKKYPMSTDKNVIPLEFKRKKLCEPWLDQLFLDLYGDLGITSNYQSEESNSTKLSGLEWELLGLTQMRTWYWNDSITSLRTSLSARFDVVSCQNLLNLYLKSNLLHDKILMDYNILLDLLVKKIAYDTRFYDNFQIFNYQVLFKLCSTVGINIIRNRITLLPDIESGIITKVETMLEWVSEMITD</sequence>
<dbReference type="PANTHER" id="PTHR31975:SF2">
    <property type="entry name" value="CHITIN BIOSYNTHESIS PROTEIN CHS6-RELATED"/>
    <property type="match status" value="1"/>
</dbReference>
<dbReference type="Proteomes" id="UP000000267">
    <property type="component" value="Unassembled WGS sequence"/>
</dbReference>
<keyword evidence="2" id="KW-1185">Reference proteome</keyword>